<comment type="caution">
    <text evidence="2">The sequence shown here is derived from an EMBL/GenBank/DDBJ whole genome shotgun (WGS) entry which is preliminary data.</text>
</comment>
<dbReference type="AlphaFoldDB" id="A0A133NR98"/>
<feature type="domain" description="KilA-N DNA-binding" evidence="1">
    <location>
        <begin position="1"/>
        <end position="43"/>
    </location>
</feature>
<dbReference type="EMBL" id="LRQB01000089">
    <property type="protein sequence ID" value="KXA18807.1"/>
    <property type="molecule type" value="Genomic_DNA"/>
</dbReference>
<dbReference type="OrthoDB" id="9816206at2"/>
<proteinExistence type="predicted"/>
<reference evidence="2 3" key="1">
    <citation type="submission" date="2016-01" db="EMBL/GenBank/DDBJ databases">
        <authorList>
            <person name="Oliw E.H."/>
        </authorList>
    </citation>
    <scope>NUCLEOTIDE SEQUENCE [LARGE SCALE GENOMIC DNA]</scope>
    <source>
        <strain evidence="2 3">PSS_7772B</strain>
    </source>
</reference>
<evidence type="ECO:0000259" key="1">
    <source>
        <dbReference type="Pfam" id="PF10543"/>
    </source>
</evidence>
<evidence type="ECO:0000313" key="2">
    <source>
        <dbReference type="EMBL" id="KXA18807.1"/>
    </source>
</evidence>
<organism evidence="2 3">
    <name type="scientific">Gardnerella vaginalis</name>
    <dbReference type="NCBI Taxonomy" id="2702"/>
    <lineage>
        <taxon>Bacteria</taxon>
        <taxon>Bacillati</taxon>
        <taxon>Actinomycetota</taxon>
        <taxon>Actinomycetes</taxon>
        <taxon>Bifidobacteriales</taxon>
        <taxon>Bifidobacteriaceae</taxon>
        <taxon>Gardnerella</taxon>
    </lineage>
</organism>
<name>A0A133NR98_GARVA</name>
<gene>
    <name evidence="2" type="ORF">HMPREF3208_01342</name>
</gene>
<dbReference type="PATRIC" id="fig|2702.100.peg.1329"/>
<dbReference type="Pfam" id="PF10543">
    <property type="entry name" value="ORF6N"/>
    <property type="match status" value="1"/>
</dbReference>
<accession>A0A133NR98</accession>
<dbReference type="Proteomes" id="UP000070687">
    <property type="component" value="Unassembled WGS sequence"/>
</dbReference>
<dbReference type="InterPro" id="IPR018873">
    <property type="entry name" value="KilA-N_DNA-bd_domain"/>
</dbReference>
<protein>
    <recommendedName>
        <fullName evidence="1">KilA-N DNA-binding domain-containing protein</fullName>
    </recommendedName>
</protein>
<sequence>MFQLNKSELEYLQSNFLTANISSKSRSLPYAFTEQGIYMLMTVFDELLKNPELEF</sequence>
<evidence type="ECO:0000313" key="3">
    <source>
        <dbReference type="Proteomes" id="UP000070687"/>
    </source>
</evidence>